<dbReference type="HOGENOM" id="CLU_041038_1_0_1"/>
<keyword evidence="5 12" id="KW-0560">Oxidoreductase</keyword>
<feature type="signal peptide" evidence="12">
    <location>
        <begin position="1"/>
        <end position="19"/>
    </location>
</feature>
<dbReference type="GO" id="GO:0000302">
    <property type="term" value="P:response to reactive oxygen species"/>
    <property type="evidence" value="ECO:0007669"/>
    <property type="project" value="TreeGrafter"/>
</dbReference>
<keyword evidence="7" id="KW-0325">Glycoprotein</keyword>
<dbReference type="PANTHER" id="PTHR31356:SF66">
    <property type="entry name" value="CATALASE-PEROXIDASE"/>
    <property type="match status" value="1"/>
</dbReference>
<feature type="chain" id="PRO_5006991508" description="Peroxidase" evidence="12">
    <location>
        <begin position="20"/>
        <end position="362"/>
    </location>
</feature>
<dbReference type="STRING" id="573729.G2QF00"/>
<dbReference type="VEuPathDB" id="FungiDB:MYCTH_2111272"/>
<keyword evidence="11" id="KW-1015">Disulfide bond</keyword>
<organism evidence="14 15">
    <name type="scientific">Thermothelomyces thermophilus (strain ATCC 42464 / BCRC 31852 / DSM 1799)</name>
    <name type="common">Sporotrichum thermophile</name>
    <dbReference type="NCBI Taxonomy" id="573729"/>
    <lineage>
        <taxon>Eukaryota</taxon>
        <taxon>Fungi</taxon>
        <taxon>Dikarya</taxon>
        <taxon>Ascomycota</taxon>
        <taxon>Pezizomycotina</taxon>
        <taxon>Sordariomycetes</taxon>
        <taxon>Sordariomycetidae</taxon>
        <taxon>Sordariales</taxon>
        <taxon>Chaetomiaceae</taxon>
        <taxon>Thermothelomyces</taxon>
    </lineage>
</organism>
<comment type="cofactor">
    <cofactor evidence="9 12">
        <name>Ca(2+)</name>
        <dbReference type="ChEBI" id="CHEBI:29108"/>
    </cofactor>
    <text evidence="9 12">Binds 2 calcium ions per subunit.</text>
</comment>
<dbReference type="InParanoid" id="G2QF00"/>
<evidence type="ECO:0000256" key="10">
    <source>
        <dbReference type="PIRSR" id="PIRSR601621-3"/>
    </source>
</evidence>
<evidence type="ECO:0000256" key="7">
    <source>
        <dbReference type="ARBA" id="ARBA00023180"/>
    </source>
</evidence>
<dbReference type="PROSITE" id="PS00436">
    <property type="entry name" value="PEROXIDASE_2"/>
    <property type="match status" value="1"/>
</dbReference>
<evidence type="ECO:0000256" key="11">
    <source>
        <dbReference type="PIRSR" id="PIRSR601621-4"/>
    </source>
</evidence>
<keyword evidence="9 12" id="KW-0106">Calcium</keyword>
<feature type="binding site" evidence="9">
    <location>
        <position position="135"/>
    </location>
    <ligand>
        <name>Ca(2+)</name>
        <dbReference type="ChEBI" id="CHEBI:29108"/>
        <label>1</label>
    </ligand>
</feature>
<keyword evidence="2 12" id="KW-0575">Peroxidase</keyword>
<evidence type="ECO:0000256" key="6">
    <source>
        <dbReference type="ARBA" id="ARBA00023004"/>
    </source>
</evidence>
<dbReference type="PROSITE" id="PS50873">
    <property type="entry name" value="PEROXIDASE_4"/>
    <property type="match status" value="1"/>
</dbReference>
<evidence type="ECO:0000313" key="14">
    <source>
        <dbReference type="EMBL" id="AEO59029.1"/>
    </source>
</evidence>
<dbReference type="Gene3D" id="1.10.420.10">
    <property type="entry name" value="Peroxidase, domain 2"/>
    <property type="match status" value="1"/>
</dbReference>
<evidence type="ECO:0000256" key="12">
    <source>
        <dbReference type="RuleBase" id="RU363051"/>
    </source>
</evidence>
<dbReference type="SMR" id="G2QF00"/>
<feature type="binding site" evidence="9">
    <location>
        <position position="147"/>
    </location>
    <ligand>
        <name>Ca(2+)</name>
        <dbReference type="ChEBI" id="CHEBI:29108"/>
        <label>1</label>
    </ligand>
</feature>
<dbReference type="GO" id="GO:0046872">
    <property type="term" value="F:metal ion binding"/>
    <property type="evidence" value="ECO:0007669"/>
    <property type="project" value="UniProtKB-UniRule"/>
</dbReference>
<dbReference type="InterPro" id="IPR010255">
    <property type="entry name" value="Haem_peroxidase_sf"/>
</dbReference>
<accession>G2QF00</accession>
<evidence type="ECO:0000313" key="15">
    <source>
        <dbReference type="Proteomes" id="UP000007322"/>
    </source>
</evidence>
<keyword evidence="3 9" id="KW-0349">Heme</keyword>
<proteinExistence type="inferred from homology"/>
<dbReference type="AlphaFoldDB" id="G2QF00"/>
<evidence type="ECO:0000256" key="9">
    <source>
        <dbReference type="PIRSR" id="PIRSR601621-2"/>
    </source>
</evidence>
<protein>
    <recommendedName>
        <fullName evidence="12">Peroxidase</fullName>
        <ecNumber evidence="12">1.11.1.-</ecNumber>
    </recommendedName>
</protein>
<dbReference type="GeneID" id="11514061"/>
<dbReference type="PRINTS" id="PR00462">
    <property type="entry name" value="LIGNINASE"/>
</dbReference>
<comment type="similarity">
    <text evidence="1 12">Belongs to the peroxidase family. Ligninase subfamily.</text>
</comment>
<dbReference type="PANTHER" id="PTHR31356">
    <property type="entry name" value="THYLAKOID LUMENAL 29 KDA PROTEIN, CHLOROPLASTIC-RELATED"/>
    <property type="match status" value="1"/>
</dbReference>
<evidence type="ECO:0000256" key="1">
    <source>
        <dbReference type="ARBA" id="ARBA00006089"/>
    </source>
</evidence>
<comment type="cofactor">
    <cofactor evidence="9">
        <name>heme b</name>
        <dbReference type="ChEBI" id="CHEBI:60344"/>
    </cofactor>
    <text evidence="9">Binds 1 heme b (iron(II)-protoporphyrin IX) group per subunit.</text>
</comment>
<evidence type="ECO:0000256" key="3">
    <source>
        <dbReference type="ARBA" id="ARBA00022617"/>
    </source>
</evidence>
<evidence type="ECO:0000259" key="13">
    <source>
        <dbReference type="PROSITE" id="PS50873"/>
    </source>
</evidence>
<dbReference type="InterPro" id="IPR001621">
    <property type="entry name" value="Ligninase"/>
</dbReference>
<feature type="domain" description="Plant heme peroxidase family profile" evidence="13">
    <location>
        <begin position="147"/>
        <end position="362"/>
    </location>
</feature>
<dbReference type="GO" id="GO:0020037">
    <property type="term" value="F:heme binding"/>
    <property type="evidence" value="ECO:0007669"/>
    <property type="project" value="UniProtKB-UniRule"/>
</dbReference>
<sequence>MKIRYVFLLFLGLASPGVSRTLLGMNKSLAGEISPAAAKRQTGELLADLSTLPDAALSPAGWTIKNILLGNRAAVSPQDLTTVYTAPGPLDSSECRRETCCVWKYIADAMATSFRDGAGRCNELARQAVRLGFHDAGTWSKSAGGGGADGSVLLAPSELARDDNRALEVVAAQMAAWYAEWRPRGARMADLIQMGAVVAAASCPLGPRARAFVGRNDSATPAPPDRLPSAANSDAAALAALFADKTLSLGELVALVGAHTTSVQRFFDPLAAGSPQDSTPGVWDTLYYNQTASSDPPQGVFRFPSDLALSQYPPARELWQTFANAQAVWNDDFAAAYVHLSVLGVEHINDLTECTGVLPLSG</sequence>
<keyword evidence="4 9" id="KW-0479">Metal-binding</keyword>
<feature type="disulfide bond" evidence="11">
    <location>
        <begin position="121"/>
        <end position="203"/>
    </location>
</feature>
<dbReference type="EC" id="1.11.1.-" evidence="12"/>
<evidence type="ECO:0000256" key="4">
    <source>
        <dbReference type="ARBA" id="ARBA00022723"/>
    </source>
</evidence>
<feature type="binding site" evidence="9">
    <location>
        <position position="151"/>
    </location>
    <ligand>
        <name>Ca(2+)</name>
        <dbReference type="ChEBI" id="CHEBI:29108"/>
        <label>1</label>
    </ligand>
</feature>
<feature type="binding site" evidence="9">
    <location>
        <position position="279"/>
    </location>
    <ligand>
        <name>Ca(2+)</name>
        <dbReference type="ChEBI" id="CHEBI:29108"/>
        <label>2</label>
    </ligand>
</feature>
<dbReference type="Proteomes" id="UP000007322">
    <property type="component" value="Chromosome 4"/>
</dbReference>
<dbReference type="Gene3D" id="1.10.520.10">
    <property type="match status" value="1"/>
</dbReference>
<dbReference type="RefSeq" id="XP_003664274.1">
    <property type="nucleotide sequence ID" value="XM_003664226.1"/>
</dbReference>
<name>G2QF00_THET4</name>
<dbReference type="GO" id="GO:0034599">
    <property type="term" value="P:cellular response to oxidative stress"/>
    <property type="evidence" value="ECO:0007669"/>
    <property type="project" value="InterPro"/>
</dbReference>
<feature type="binding site" evidence="9">
    <location>
        <position position="149"/>
    </location>
    <ligand>
        <name>Ca(2+)</name>
        <dbReference type="ChEBI" id="CHEBI:29108"/>
        <label>1</label>
    </ligand>
</feature>
<dbReference type="SUPFAM" id="SSF48113">
    <property type="entry name" value="Heme-dependent peroxidases"/>
    <property type="match status" value="1"/>
</dbReference>
<dbReference type="GO" id="GO:0042744">
    <property type="term" value="P:hydrogen peroxide catabolic process"/>
    <property type="evidence" value="ECO:0007669"/>
    <property type="project" value="TreeGrafter"/>
</dbReference>
<dbReference type="OrthoDB" id="2113341at2759"/>
<dbReference type="OMA" id="QAKMQTE"/>
<evidence type="ECO:0000256" key="5">
    <source>
        <dbReference type="ARBA" id="ARBA00023002"/>
    </source>
</evidence>
<dbReference type="eggNOG" id="ENOG502SM0W">
    <property type="taxonomic scope" value="Eukaryota"/>
</dbReference>
<feature type="site" description="Transition state stabilizer" evidence="10">
    <location>
        <position position="130"/>
    </location>
</feature>
<feature type="active site" description="Proton acceptor" evidence="8">
    <location>
        <position position="134"/>
    </location>
</feature>
<dbReference type="PRINTS" id="PR00458">
    <property type="entry name" value="PEROXIDASE"/>
</dbReference>
<gene>
    <name evidence="14" type="ORF">MYCTH_2111272</name>
</gene>
<dbReference type="InterPro" id="IPR002016">
    <property type="entry name" value="Haem_peroxidase"/>
</dbReference>
<dbReference type="InterPro" id="IPR044831">
    <property type="entry name" value="Ccp1-like"/>
</dbReference>
<feature type="binding site" evidence="9">
    <location>
        <position position="284"/>
    </location>
    <ligand>
        <name>Ca(2+)</name>
        <dbReference type="ChEBI" id="CHEBI:29108"/>
        <label>2</label>
    </ligand>
</feature>
<evidence type="ECO:0000256" key="8">
    <source>
        <dbReference type="PIRSR" id="PIRSR601621-1"/>
    </source>
</evidence>
<reference evidence="14 15" key="1">
    <citation type="journal article" date="2011" name="Nat. Biotechnol.">
        <title>Comparative genomic analysis of the thermophilic biomass-degrading fungi Myceliophthora thermophila and Thielavia terrestris.</title>
        <authorList>
            <person name="Berka R.M."/>
            <person name="Grigoriev I.V."/>
            <person name="Otillar R."/>
            <person name="Salamov A."/>
            <person name="Grimwood J."/>
            <person name="Reid I."/>
            <person name="Ishmael N."/>
            <person name="John T."/>
            <person name="Darmond C."/>
            <person name="Moisan M.-C."/>
            <person name="Henrissat B."/>
            <person name="Coutinho P.M."/>
            <person name="Lombard V."/>
            <person name="Natvig D.O."/>
            <person name="Lindquist E."/>
            <person name="Schmutz J."/>
            <person name="Lucas S."/>
            <person name="Harris P."/>
            <person name="Powlowski J."/>
            <person name="Bellemare A."/>
            <person name="Taylor D."/>
            <person name="Butler G."/>
            <person name="de Vries R.P."/>
            <person name="Allijn I.E."/>
            <person name="van den Brink J."/>
            <person name="Ushinsky S."/>
            <person name="Storms R."/>
            <person name="Powell A.J."/>
            <person name="Paulsen I.T."/>
            <person name="Elbourne L.D.H."/>
            <person name="Baker S.E."/>
            <person name="Magnuson J."/>
            <person name="LaBoissiere S."/>
            <person name="Clutterbuck A.J."/>
            <person name="Martinez D."/>
            <person name="Wogulis M."/>
            <person name="de Leon A.L."/>
            <person name="Rey M.W."/>
            <person name="Tsang A."/>
        </authorList>
    </citation>
    <scope>NUCLEOTIDE SEQUENCE [LARGE SCALE GENOMIC DNA]</scope>
    <source>
        <strain evidence="15">ATCC 42464 / BCRC 31852 / DSM 1799</strain>
    </source>
</reference>
<dbReference type="GO" id="GO:0004601">
    <property type="term" value="F:peroxidase activity"/>
    <property type="evidence" value="ECO:0007669"/>
    <property type="project" value="UniProtKB-KW"/>
</dbReference>
<feature type="binding site" evidence="9">
    <location>
        <position position="260"/>
    </location>
    <ligand>
        <name>Ca(2+)</name>
        <dbReference type="ChEBI" id="CHEBI:29108"/>
        <label>2</label>
    </ligand>
</feature>
<keyword evidence="12" id="KW-0732">Signal</keyword>
<keyword evidence="6 9" id="KW-0408">Iron</keyword>
<feature type="binding site" evidence="9">
    <location>
        <position position="277"/>
    </location>
    <ligand>
        <name>Ca(2+)</name>
        <dbReference type="ChEBI" id="CHEBI:29108"/>
        <label>2</label>
    </ligand>
</feature>
<feature type="disulfide bond" evidence="11">
    <location>
        <begin position="100"/>
        <end position="354"/>
    </location>
</feature>
<evidence type="ECO:0000256" key="2">
    <source>
        <dbReference type="ARBA" id="ARBA00022559"/>
    </source>
</evidence>
<keyword evidence="15" id="KW-1185">Reference proteome</keyword>
<dbReference type="EMBL" id="CP003005">
    <property type="protein sequence ID" value="AEO59029.1"/>
    <property type="molecule type" value="Genomic_DNA"/>
</dbReference>
<dbReference type="Pfam" id="PF00141">
    <property type="entry name" value="peroxidase"/>
    <property type="match status" value="1"/>
</dbReference>
<dbReference type="InterPro" id="IPR019794">
    <property type="entry name" value="Peroxidases_AS"/>
</dbReference>
<feature type="binding site" description="axial binding residue" evidence="9">
    <location>
        <position position="259"/>
    </location>
    <ligand>
        <name>heme b</name>
        <dbReference type="ChEBI" id="CHEBI:60344"/>
    </ligand>
    <ligandPart>
        <name>Fe</name>
        <dbReference type="ChEBI" id="CHEBI:18248"/>
    </ligandPart>
</feature>
<dbReference type="KEGG" id="mtm:MYCTH_2111272"/>